<evidence type="ECO:0000313" key="2">
    <source>
        <dbReference type="Proteomes" id="UP000790580"/>
    </source>
</evidence>
<protein>
    <submittedName>
        <fullName evidence="1">DUF1292 domain-containing protein</fullName>
    </submittedName>
</protein>
<reference evidence="1 2" key="1">
    <citation type="submission" date="2021-06" db="EMBL/GenBank/DDBJ databases">
        <title>Bacillus sp. RD4P76, an endophyte from a halophyte.</title>
        <authorList>
            <person name="Sun J.-Q."/>
        </authorList>
    </citation>
    <scope>NUCLEOTIDE SEQUENCE [LARGE SCALE GENOMIC DNA]</scope>
    <source>
        <strain evidence="1 2">JCM 17098</strain>
    </source>
</reference>
<comment type="caution">
    <text evidence="1">The sequence shown here is derived from an EMBL/GenBank/DDBJ whole genome shotgun (WGS) entry which is preliminary data.</text>
</comment>
<evidence type="ECO:0000313" key="1">
    <source>
        <dbReference type="EMBL" id="MBU9720585.1"/>
    </source>
</evidence>
<accession>A0ABS6JTW8</accession>
<dbReference type="EMBL" id="JAHQCR010000018">
    <property type="protein sequence ID" value="MBU9720585.1"/>
    <property type="molecule type" value="Genomic_DNA"/>
</dbReference>
<organism evidence="1 2">
    <name type="scientific">Evansella alkalicola</name>
    <dbReference type="NCBI Taxonomy" id="745819"/>
    <lineage>
        <taxon>Bacteria</taxon>
        <taxon>Bacillati</taxon>
        <taxon>Bacillota</taxon>
        <taxon>Bacilli</taxon>
        <taxon>Bacillales</taxon>
        <taxon>Bacillaceae</taxon>
        <taxon>Evansella</taxon>
    </lineage>
</organism>
<name>A0ABS6JTW8_9BACI</name>
<gene>
    <name evidence="1" type="ORF">KS407_03890</name>
</gene>
<proteinExistence type="predicted"/>
<dbReference type="RefSeq" id="WP_088076590.1">
    <property type="nucleotide sequence ID" value="NZ_JAHQCR010000018.1"/>
</dbReference>
<dbReference type="Proteomes" id="UP000790580">
    <property type="component" value="Unassembled WGS sequence"/>
</dbReference>
<keyword evidence="2" id="KW-1185">Reference proteome</keyword>
<sequence length="85" mass="9641">MSEQELITIKDEEGNEKVFQVDAMFDMGDYTYAMITSGDETLIMRVEEDNGEQSLISATEEEIENLLAAYNIALNADYDEDPLIH</sequence>